<name>A0A9W5XZY8_9CLOT</name>
<organism evidence="1 2">
    <name type="scientific">Clostridium folliculivorans</name>
    <dbReference type="NCBI Taxonomy" id="2886038"/>
    <lineage>
        <taxon>Bacteria</taxon>
        <taxon>Bacillati</taxon>
        <taxon>Bacillota</taxon>
        <taxon>Clostridia</taxon>
        <taxon>Eubacteriales</taxon>
        <taxon>Clostridiaceae</taxon>
        <taxon>Clostridium</taxon>
    </lineage>
</organism>
<dbReference type="Proteomes" id="UP001057868">
    <property type="component" value="Unassembled WGS sequence"/>
</dbReference>
<evidence type="ECO:0000313" key="1">
    <source>
        <dbReference type="EMBL" id="GKU24189.1"/>
    </source>
</evidence>
<evidence type="ECO:0000313" key="2">
    <source>
        <dbReference type="Proteomes" id="UP001057868"/>
    </source>
</evidence>
<proteinExistence type="predicted"/>
<accession>A0A9W5XZY8</accession>
<dbReference type="EMBL" id="BQXY01000001">
    <property type="protein sequence ID" value="GKU24189.1"/>
    <property type="molecule type" value="Genomic_DNA"/>
</dbReference>
<protein>
    <submittedName>
        <fullName evidence="1">Uncharacterized protein</fullName>
    </submittedName>
</protein>
<keyword evidence="2" id="KW-1185">Reference proteome</keyword>
<comment type="caution">
    <text evidence="1">The sequence shown here is derived from an EMBL/GenBank/DDBJ whole genome shotgun (WGS) entry which is preliminary data.</text>
</comment>
<dbReference type="AlphaFoldDB" id="A0A9W5XZY8"/>
<reference evidence="1" key="1">
    <citation type="journal article" date="2023" name="Int. J. Syst. Evol. Microbiol.">
        <title>&lt;i&gt;Clostridium folliculivorans&lt;/i&gt; sp. nov., isolated from soil samples of an organic paddy in Japan.</title>
        <authorList>
            <person name="Tazawa J."/>
            <person name="Kobayashi H."/>
            <person name="Tanizawa Y."/>
            <person name="Uchino A."/>
            <person name="Tanaka F."/>
            <person name="Urashima Y."/>
            <person name="Miura S."/>
            <person name="Sakamoto M."/>
            <person name="Ohkuma M."/>
            <person name="Tohno M."/>
        </authorList>
    </citation>
    <scope>NUCLEOTIDE SEQUENCE</scope>
    <source>
        <strain evidence="1">D1-1</strain>
    </source>
</reference>
<sequence>MVHNRLLTENTSLGPLVDELKNILHRLFIYTGSENNIDLSYYSTILVDFKDVVENSNEFALNKLINDALVLGKSLILLNVHNGKCLSKMIKVGFESKCMIIRSYDKYNVFNVLDLYESDIYDYGESHVTQSIDGSKNFNVQKVNDNEYSNSEIKDSFGELNVAKQARVIESILYSDFDIPPEFRNQSMNNTLAVLPENQFKLNYLIIENKWNLSEQQVANNSIVMEIALIASSNPNYKYLRIRSAGSGFNPSNGGEIENDSTYDKGYFQANIKIHMQPNTDKLKTLSTEPKNVQRQVQYTISNEFNVGVDLSQNPTFSKSYTISEPITAAVSDFNVYNKGTGIIADWDFNLQITENSIWDIFDQEFLNKSKVKPLPTSATRKLKAITEAIWCAENMLNETIGVQLYWKVDHYHCYVTGNWEDYTQHYGHRCRTVGYKDVPVYIDFSSVYA</sequence>
<dbReference type="RefSeq" id="WP_261851210.1">
    <property type="nucleotide sequence ID" value="NZ_BQXY01000001.1"/>
</dbReference>
<gene>
    <name evidence="1" type="ORF">CFOLD11_10150</name>
</gene>